<organism evidence="12 13">
    <name type="scientific">Streptomyces longisporoflavus</name>
    <dbReference type="NCBI Taxonomy" id="28044"/>
    <lineage>
        <taxon>Bacteria</taxon>
        <taxon>Bacillati</taxon>
        <taxon>Actinomycetota</taxon>
        <taxon>Actinomycetes</taxon>
        <taxon>Kitasatosporales</taxon>
        <taxon>Streptomycetaceae</taxon>
        <taxon>Streptomyces</taxon>
    </lineage>
</organism>
<comment type="similarity">
    <text evidence="2">Belongs to the methyltransferase superfamily. L-isoaspartyl/D-aspartyl protein methyltransferase family.</text>
</comment>
<dbReference type="Proteomes" id="UP001610818">
    <property type="component" value="Unassembled WGS sequence"/>
</dbReference>
<dbReference type="Gene3D" id="3.40.50.150">
    <property type="entry name" value="Vaccinia Virus protein VP39"/>
    <property type="match status" value="1"/>
</dbReference>
<evidence type="ECO:0000256" key="7">
    <source>
        <dbReference type="ARBA" id="ARBA00022679"/>
    </source>
</evidence>
<evidence type="ECO:0000256" key="6">
    <source>
        <dbReference type="ARBA" id="ARBA00022603"/>
    </source>
</evidence>
<evidence type="ECO:0000256" key="10">
    <source>
        <dbReference type="ARBA" id="ARBA00031323"/>
    </source>
</evidence>
<evidence type="ECO:0000256" key="4">
    <source>
        <dbReference type="ARBA" id="ARBA00013346"/>
    </source>
</evidence>
<evidence type="ECO:0000313" key="12">
    <source>
        <dbReference type="EMBL" id="MFH8551736.1"/>
    </source>
</evidence>
<sequence length="380" mass="41527">MTDREWEMCARHLAGEVVRPQSRWHQPLATTPRHHFVPNWWMRGKAGRQAVSGQDDPDAWMRAAYTDQTLVTQIGRHHADHAEPGTVVTAGRATSSSTHPHLVVLMYRHAWLAEDSQTLVTTGTGYGTALLCRRLGAHLVTSVDIDPYLVAAATERLDLIGLRPHTAVADLTGPLPDHYDRIVATVSVRRIPASWLAALRPGGRMVTTITGTGLILVADKTEDGGARGHIATDGASFMPTRCGDDYQDNGPGTTVWDRAQGEGEQVSVSRYPLLYVPDTWDVRSMLELTIPGIEHRTDTSGGVRTIWLLHRDGSWARASASAPLDPPTVHQGGPRRLWNELEAIRDRLNTTGTLPPSGARVTITPDGQTTLSRGAWSVTL</sequence>
<dbReference type="Pfam" id="PF01135">
    <property type="entry name" value="PCMT"/>
    <property type="match status" value="1"/>
</dbReference>
<dbReference type="PANTHER" id="PTHR11579:SF0">
    <property type="entry name" value="PROTEIN-L-ISOASPARTATE(D-ASPARTATE) O-METHYLTRANSFERASE"/>
    <property type="match status" value="1"/>
</dbReference>
<evidence type="ECO:0000256" key="9">
    <source>
        <dbReference type="ARBA" id="ARBA00030757"/>
    </source>
</evidence>
<keyword evidence="8" id="KW-0949">S-adenosyl-L-methionine</keyword>
<keyword evidence="13" id="KW-1185">Reference proteome</keyword>
<dbReference type="RefSeq" id="WP_397718796.1">
    <property type="nucleotide sequence ID" value="NZ_JBIRGN010000014.1"/>
</dbReference>
<dbReference type="EMBL" id="JBIRGQ010000014">
    <property type="protein sequence ID" value="MFH8551736.1"/>
    <property type="molecule type" value="Genomic_DNA"/>
</dbReference>
<evidence type="ECO:0000256" key="1">
    <source>
        <dbReference type="ARBA" id="ARBA00004496"/>
    </source>
</evidence>
<evidence type="ECO:0000256" key="5">
    <source>
        <dbReference type="ARBA" id="ARBA00022490"/>
    </source>
</evidence>
<evidence type="ECO:0000256" key="8">
    <source>
        <dbReference type="ARBA" id="ARBA00022691"/>
    </source>
</evidence>
<dbReference type="SUPFAM" id="SSF53335">
    <property type="entry name" value="S-adenosyl-L-methionine-dependent methyltransferases"/>
    <property type="match status" value="1"/>
</dbReference>
<comment type="subcellular location">
    <subcellularLocation>
        <location evidence="1">Cytoplasm</location>
    </subcellularLocation>
</comment>
<protein>
    <recommendedName>
        <fullName evidence="4">Protein-L-isoaspartate O-methyltransferase</fullName>
        <ecNumber evidence="3">2.1.1.77</ecNumber>
    </recommendedName>
    <alternativeName>
        <fullName evidence="11">L-isoaspartyl protein carboxyl methyltransferase</fullName>
    </alternativeName>
    <alternativeName>
        <fullName evidence="9">Protein L-isoaspartyl methyltransferase</fullName>
    </alternativeName>
    <alternativeName>
        <fullName evidence="10">Protein-beta-aspartate methyltransferase</fullName>
    </alternativeName>
</protein>
<accession>A0ABW7R3A1</accession>
<dbReference type="PANTHER" id="PTHR11579">
    <property type="entry name" value="PROTEIN-L-ISOASPARTATE O-METHYLTRANSFERASE"/>
    <property type="match status" value="1"/>
</dbReference>
<keyword evidence="5" id="KW-0963">Cytoplasm</keyword>
<keyword evidence="7" id="KW-0808">Transferase</keyword>
<dbReference type="InterPro" id="IPR000682">
    <property type="entry name" value="PCMT"/>
</dbReference>
<evidence type="ECO:0000313" key="13">
    <source>
        <dbReference type="Proteomes" id="UP001610818"/>
    </source>
</evidence>
<name>A0ABW7R3A1_9ACTN</name>
<evidence type="ECO:0000256" key="11">
    <source>
        <dbReference type="ARBA" id="ARBA00031350"/>
    </source>
</evidence>
<proteinExistence type="inferred from homology"/>
<evidence type="ECO:0000256" key="3">
    <source>
        <dbReference type="ARBA" id="ARBA00011890"/>
    </source>
</evidence>
<reference evidence="12 13" key="1">
    <citation type="submission" date="2024-10" db="EMBL/GenBank/DDBJ databases">
        <title>The Natural Products Discovery Center: Release of the First 8490 Sequenced Strains for Exploring Actinobacteria Biosynthetic Diversity.</title>
        <authorList>
            <person name="Kalkreuter E."/>
            <person name="Kautsar S.A."/>
            <person name="Yang D."/>
            <person name="Bader C.D."/>
            <person name="Teijaro C.N."/>
            <person name="Fluegel L."/>
            <person name="Davis C.M."/>
            <person name="Simpson J.R."/>
            <person name="Lauterbach L."/>
            <person name="Steele A.D."/>
            <person name="Gui C."/>
            <person name="Meng S."/>
            <person name="Li G."/>
            <person name="Viehrig K."/>
            <person name="Ye F."/>
            <person name="Su P."/>
            <person name="Kiefer A.F."/>
            <person name="Nichols A."/>
            <person name="Cepeda A.J."/>
            <person name="Yan W."/>
            <person name="Fan B."/>
            <person name="Jiang Y."/>
            <person name="Adhikari A."/>
            <person name="Zheng C.-J."/>
            <person name="Schuster L."/>
            <person name="Cowan T.M."/>
            <person name="Smanski M.J."/>
            <person name="Chevrette M.G."/>
            <person name="De Carvalho L.P.S."/>
            <person name="Shen B."/>
        </authorList>
    </citation>
    <scope>NUCLEOTIDE SEQUENCE [LARGE SCALE GENOMIC DNA]</scope>
    <source>
        <strain evidence="12 13">NPDC017990</strain>
    </source>
</reference>
<keyword evidence="6" id="KW-0489">Methyltransferase</keyword>
<gene>
    <name evidence="12" type="ORF">ACH4F9_42850</name>
</gene>
<evidence type="ECO:0000256" key="2">
    <source>
        <dbReference type="ARBA" id="ARBA00005369"/>
    </source>
</evidence>
<dbReference type="CDD" id="cd02440">
    <property type="entry name" value="AdoMet_MTases"/>
    <property type="match status" value="1"/>
</dbReference>
<dbReference type="InterPro" id="IPR029063">
    <property type="entry name" value="SAM-dependent_MTases_sf"/>
</dbReference>
<comment type="caution">
    <text evidence="12">The sequence shown here is derived from an EMBL/GenBank/DDBJ whole genome shotgun (WGS) entry which is preliminary data.</text>
</comment>
<dbReference type="EC" id="2.1.1.77" evidence="3"/>